<keyword evidence="3" id="KW-0732">Signal</keyword>
<dbReference type="OrthoDB" id="2735536at2759"/>
<dbReference type="Proteomes" id="UP000654913">
    <property type="component" value="Chromosome 5"/>
</dbReference>
<feature type="domain" description="NAD-dependent epimerase/dehydratase" evidence="4">
    <location>
        <begin position="6"/>
        <end position="251"/>
    </location>
</feature>
<reference evidence="5" key="1">
    <citation type="submission" date="2021-01" db="EMBL/GenBank/DDBJ databases">
        <authorList>
            <consortium name="Aspergillus puulaauensis MK2 genome sequencing consortium"/>
            <person name="Kazuki M."/>
            <person name="Futagami T."/>
        </authorList>
    </citation>
    <scope>NUCLEOTIDE SEQUENCE</scope>
    <source>
        <strain evidence="5">MK2</strain>
    </source>
</reference>
<dbReference type="PANTHER" id="PTHR10366">
    <property type="entry name" value="NAD DEPENDENT EPIMERASE/DEHYDRATASE"/>
    <property type="match status" value="1"/>
</dbReference>
<evidence type="ECO:0000313" key="5">
    <source>
        <dbReference type="EMBL" id="BCS26878.1"/>
    </source>
</evidence>
<dbReference type="SUPFAM" id="SSF51735">
    <property type="entry name" value="NAD(P)-binding Rossmann-fold domains"/>
    <property type="match status" value="1"/>
</dbReference>
<comment type="similarity">
    <text evidence="2">Belongs to the NAD(P)-dependent epimerase/dehydratase family. Dihydroflavonol-4-reductase subfamily.</text>
</comment>
<dbReference type="Gene3D" id="3.40.50.720">
    <property type="entry name" value="NAD(P)-binding Rossmann-like Domain"/>
    <property type="match status" value="1"/>
</dbReference>
<protein>
    <recommendedName>
        <fullName evidence="4">NAD-dependent epimerase/dehydratase domain-containing protein</fullName>
    </recommendedName>
</protein>
<organism evidence="5 6">
    <name type="scientific">Aspergillus puulaauensis</name>
    <dbReference type="NCBI Taxonomy" id="1220207"/>
    <lineage>
        <taxon>Eukaryota</taxon>
        <taxon>Fungi</taxon>
        <taxon>Dikarya</taxon>
        <taxon>Ascomycota</taxon>
        <taxon>Pezizomycotina</taxon>
        <taxon>Eurotiomycetes</taxon>
        <taxon>Eurotiomycetidae</taxon>
        <taxon>Eurotiales</taxon>
        <taxon>Aspergillaceae</taxon>
        <taxon>Aspergillus</taxon>
    </lineage>
</organism>
<reference evidence="5" key="2">
    <citation type="submission" date="2021-02" db="EMBL/GenBank/DDBJ databases">
        <title>Aspergillus puulaauensis MK2 genome sequence.</title>
        <authorList>
            <person name="Futagami T."/>
            <person name="Mori K."/>
            <person name="Kadooka C."/>
            <person name="Tanaka T."/>
        </authorList>
    </citation>
    <scope>NUCLEOTIDE SEQUENCE</scope>
    <source>
        <strain evidence="5">MK2</strain>
    </source>
</reference>
<keyword evidence="1" id="KW-0560">Oxidoreductase</keyword>
<dbReference type="PANTHER" id="PTHR10366:SF812">
    <property type="entry name" value="VPS9 DOMAIN-CONTAINING PROTEIN"/>
    <property type="match status" value="1"/>
</dbReference>
<dbReference type="Pfam" id="PF01370">
    <property type="entry name" value="Epimerase"/>
    <property type="match status" value="1"/>
</dbReference>
<dbReference type="EMBL" id="AP024447">
    <property type="protein sequence ID" value="BCS26878.1"/>
    <property type="molecule type" value="Genomic_DNA"/>
</dbReference>
<dbReference type="InterPro" id="IPR050425">
    <property type="entry name" value="NAD(P)_dehydrat-like"/>
</dbReference>
<dbReference type="RefSeq" id="XP_041559072.1">
    <property type="nucleotide sequence ID" value="XM_041706714.1"/>
</dbReference>
<evidence type="ECO:0000256" key="3">
    <source>
        <dbReference type="SAM" id="SignalP"/>
    </source>
</evidence>
<evidence type="ECO:0000313" key="6">
    <source>
        <dbReference type="Proteomes" id="UP000654913"/>
    </source>
</evidence>
<dbReference type="KEGG" id="apuu:APUU_51589S"/>
<sequence length="333" mass="35964">MSKGLIFMTGASGLIGSAAALEALKAGYQLRVCLRRPSDRLQTVLSKYSKQVEFITIPDLTDELAFSDKLDGVEFVLHLASPLPRGTDKEAYFTPAVKGTTALLKAAAQVPSIKKVVITSSLAAFVPLAGVPNGGVIQEDNDWDFSVDENGSFEVPENPAATAFQLYRASKLLANAATWDFWRTAKPQYALVTLHPAFVYGENLMQTSAEGIRGGSNEALWGFIMEGTPTGYMTAVHVQDVAEAHIRALDPKIVDGSKYLLAGKNGTVPEVARFVQKLYPDAGAVITEDAQGITSPVNTAKAETELGIQWRSFEAMVQDMMAQQLGFRRNASE</sequence>
<dbReference type="InterPro" id="IPR001509">
    <property type="entry name" value="Epimerase_deHydtase"/>
</dbReference>
<name>A0A7R7XU16_9EURO</name>
<keyword evidence="6" id="KW-1185">Reference proteome</keyword>
<dbReference type="InterPro" id="IPR036291">
    <property type="entry name" value="NAD(P)-bd_dom_sf"/>
</dbReference>
<dbReference type="GeneID" id="64976883"/>
<gene>
    <name evidence="5" type="ORF">APUU_51589S</name>
</gene>
<accession>A0A7R7XU16</accession>
<feature type="signal peptide" evidence="3">
    <location>
        <begin position="1"/>
        <end position="20"/>
    </location>
</feature>
<feature type="chain" id="PRO_5031545715" description="NAD-dependent epimerase/dehydratase domain-containing protein" evidence="3">
    <location>
        <begin position="21"/>
        <end position="333"/>
    </location>
</feature>
<evidence type="ECO:0000256" key="2">
    <source>
        <dbReference type="ARBA" id="ARBA00023445"/>
    </source>
</evidence>
<proteinExistence type="inferred from homology"/>
<dbReference type="GO" id="GO:0016616">
    <property type="term" value="F:oxidoreductase activity, acting on the CH-OH group of donors, NAD or NADP as acceptor"/>
    <property type="evidence" value="ECO:0007669"/>
    <property type="project" value="TreeGrafter"/>
</dbReference>
<evidence type="ECO:0000256" key="1">
    <source>
        <dbReference type="ARBA" id="ARBA00023002"/>
    </source>
</evidence>
<dbReference type="AlphaFoldDB" id="A0A7R7XU16"/>
<evidence type="ECO:0000259" key="4">
    <source>
        <dbReference type="Pfam" id="PF01370"/>
    </source>
</evidence>